<evidence type="ECO:0000313" key="2">
    <source>
        <dbReference type="EMBL" id="CAJ1387621.1"/>
    </source>
</evidence>
<dbReference type="Proteomes" id="UP001178507">
    <property type="component" value="Unassembled WGS sequence"/>
</dbReference>
<keyword evidence="1" id="KW-0472">Membrane</keyword>
<gene>
    <name evidence="2" type="ORF">EVOR1521_LOCUS13653</name>
</gene>
<evidence type="ECO:0000256" key="1">
    <source>
        <dbReference type="SAM" id="Phobius"/>
    </source>
</evidence>
<keyword evidence="3" id="KW-1185">Reference proteome</keyword>
<proteinExistence type="predicted"/>
<sequence>MVCSTVPSCWFMLGGAMLGLTGVVLVAIGGMNVGGTSLNLSTAMDGTMSGSLPVVSSNCQYYMLVVDKGAPCTAITQSVSVGALDSSNCGSTEIPEGGDEKDWAIGESLMKLQDTKIAAVVTFSSSDSGTAQYSSNVPTWSMDVCGVSNQVADAVTQGVVMLVAGVLVLLVGVVTFCCGAKSQSWYVHPGVAWT</sequence>
<feature type="transmembrane region" description="Helical" evidence="1">
    <location>
        <begin position="159"/>
        <end position="180"/>
    </location>
</feature>
<dbReference type="AlphaFoldDB" id="A0AA36IH00"/>
<feature type="transmembrane region" description="Helical" evidence="1">
    <location>
        <begin position="9"/>
        <end position="31"/>
    </location>
</feature>
<accession>A0AA36IH00</accession>
<evidence type="ECO:0008006" key="4">
    <source>
        <dbReference type="Google" id="ProtNLM"/>
    </source>
</evidence>
<evidence type="ECO:0000313" key="3">
    <source>
        <dbReference type="Proteomes" id="UP001178507"/>
    </source>
</evidence>
<reference evidence="2" key="1">
    <citation type="submission" date="2023-08" db="EMBL/GenBank/DDBJ databases">
        <authorList>
            <person name="Chen Y."/>
            <person name="Shah S."/>
            <person name="Dougan E. K."/>
            <person name="Thang M."/>
            <person name="Chan C."/>
        </authorList>
    </citation>
    <scope>NUCLEOTIDE SEQUENCE</scope>
</reference>
<protein>
    <recommendedName>
        <fullName evidence="4">Transmembrane protein</fullName>
    </recommendedName>
</protein>
<dbReference type="EMBL" id="CAUJNA010001546">
    <property type="protein sequence ID" value="CAJ1387621.1"/>
    <property type="molecule type" value="Genomic_DNA"/>
</dbReference>
<comment type="caution">
    <text evidence="2">The sequence shown here is derived from an EMBL/GenBank/DDBJ whole genome shotgun (WGS) entry which is preliminary data.</text>
</comment>
<keyword evidence="1" id="KW-0812">Transmembrane</keyword>
<organism evidence="2 3">
    <name type="scientific">Effrenium voratum</name>
    <dbReference type="NCBI Taxonomy" id="2562239"/>
    <lineage>
        <taxon>Eukaryota</taxon>
        <taxon>Sar</taxon>
        <taxon>Alveolata</taxon>
        <taxon>Dinophyceae</taxon>
        <taxon>Suessiales</taxon>
        <taxon>Symbiodiniaceae</taxon>
        <taxon>Effrenium</taxon>
    </lineage>
</organism>
<keyword evidence="1" id="KW-1133">Transmembrane helix</keyword>
<name>A0AA36IH00_9DINO</name>